<dbReference type="EMBL" id="QJVJ01000001">
    <property type="protein sequence ID" value="PYI57070.1"/>
    <property type="molecule type" value="Genomic_DNA"/>
</dbReference>
<comment type="caution">
    <text evidence="2">The sequence shown here is derived from an EMBL/GenBank/DDBJ whole genome shotgun (WGS) entry which is preliminary data.</text>
</comment>
<dbReference type="PROSITE" id="PS51257">
    <property type="entry name" value="PROKAR_LIPOPROTEIN"/>
    <property type="match status" value="1"/>
</dbReference>
<dbReference type="Proteomes" id="UP000247476">
    <property type="component" value="Unassembled WGS sequence"/>
</dbReference>
<protein>
    <submittedName>
        <fullName evidence="2">Sporulation protein</fullName>
    </submittedName>
</protein>
<keyword evidence="1" id="KW-0812">Transmembrane</keyword>
<organism evidence="2 3">
    <name type="scientific">Paenibacillus flagellatus</name>
    <dbReference type="NCBI Taxonomy" id="2211139"/>
    <lineage>
        <taxon>Bacteria</taxon>
        <taxon>Bacillati</taxon>
        <taxon>Bacillota</taxon>
        <taxon>Bacilli</taxon>
        <taxon>Bacillales</taxon>
        <taxon>Paenibacillaceae</taxon>
        <taxon>Paenibacillus</taxon>
    </lineage>
</organism>
<keyword evidence="3" id="KW-1185">Reference proteome</keyword>
<dbReference type="Pfam" id="PF14034">
    <property type="entry name" value="Spore_YtrH"/>
    <property type="match status" value="1"/>
</dbReference>
<dbReference type="AlphaFoldDB" id="A0A2V5KNZ1"/>
<dbReference type="OrthoDB" id="2381692at2"/>
<keyword evidence="1" id="KW-0472">Membrane</keyword>
<sequence>MREFMTNLAVDFLVAFGIVLGACMLAGIGSVLTLQAPAYKMLDIAGRIKIWAMVAAVGGTIDPLRVIETNFLEGHLSPAFKQIMYFVAAFAGAHIGTVLVKWICQGSVQS</sequence>
<accession>A0A2V5KNZ1</accession>
<evidence type="ECO:0000313" key="2">
    <source>
        <dbReference type="EMBL" id="PYI57070.1"/>
    </source>
</evidence>
<gene>
    <name evidence="2" type="ORF">DLM86_01070</name>
</gene>
<feature type="transmembrane region" description="Helical" evidence="1">
    <location>
        <begin position="83"/>
        <end position="104"/>
    </location>
</feature>
<evidence type="ECO:0000256" key="1">
    <source>
        <dbReference type="SAM" id="Phobius"/>
    </source>
</evidence>
<keyword evidence="1" id="KW-1133">Transmembrane helix</keyword>
<reference evidence="2 3" key="1">
    <citation type="submission" date="2018-05" db="EMBL/GenBank/DDBJ databases">
        <title>Paenibacillus flagellatus sp. nov., isolated from selenium mineral soil.</title>
        <authorList>
            <person name="Dai X."/>
        </authorList>
    </citation>
    <scope>NUCLEOTIDE SEQUENCE [LARGE SCALE GENOMIC DNA]</scope>
    <source>
        <strain evidence="2 3">DXL2</strain>
    </source>
</reference>
<dbReference type="InterPro" id="IPR025689">
    <property type="entry name" value="Spore_YtrH"/>
</dbReference>
<proteinExistence type="predicted"/>
<name>A0A2V5KNZ1_9BACL</name>
<evidence type="ECO:0000313" key="3">
    <source>
        <dbReference type="Proteomes" id="UP000247476"/>
    </source>
</evidence>
<feature type="transmembrane region" description="Helical" evidence="1">
    <location>
        <begin position="12"/>
        <end position="36"/>
    </location>
</feature>